<evidence type="ECO:0008006" key="5">
    <source>
        <dbReference type="Google" id="ProtNLM"/>
    </source>
</evidence>
<dbReference type="AlphaFoldDB" id="A0A6A4IMT2"/>
<evidence type="ECO:0000256" key="2">
    <source>
        <dbReference type="SAM" id="SignalP"/>
    </source>
</evidence>
<protein>
    <recommendedName>
        <fullName evidence="5">Cupredoxin</fullName>
    </recommendedName>
</protein>
<dbReference type="InterPro" id="IPR008972">
    <property type="entry name" value="Cupredoxin"/>
</dbReference>
<feature type="chain" id="PRO_5025436601" description="Cupredoxin" evidence="2">
    <location>
        <begin position="19"/>
        <end position="370"/>
    </location>
</feature>
<keyword evidence="4" id="KW-1185">Reference proteome</keyword>
<feature type="signal peptide" evidence="2">
    <location>
        <begin position="1"/>
        <end position="18"/>
    </location>
</feature>
<dbReference type="Gene3D" id="2.60.40.420">
    <property type="entry name" value="Cupredoxins - blue copper proteins"/>
    <property type="match status" value="2"/>
</dbReference>
<feature type="region of interest" description="Disordered" evidence="1">
    <location>
        <begin position="321"/>
        <end position="344"/>
    </location>
</feature>
<evidence type="ECO:0000256" key="1">
    <source>
        <dbReference type="SAM" id="MobiDB-lite"/>
    </source>
</evidence>
<name>A0A6A4IMT2_9AGAR</name>
<evidence type="ECO:0000313" key="4">
    <source>
        <dbReference type="Proteomes" id="UP000799118"/>
    </source>
</evidence>
<dbReference type="PANTHER" id="PTHR34883">
    <property type="entry name" value="SERINE-RICH PROTEIN, PUTATIVE-RELATED-RELATED"/>
    <property type="match status" value="1"/>
</dbReference>
<dbReference type="InterPro" id="IPR052953">
    <property type="entry name" value="Ser-rich/MCO-related"/>
</dbReference>
<organism evidence="3 4">
    <name type="scientific">Gymnopus androsaceus JB14</name>
    <dbReference type="NCBI Taxonomy" id="1447944"/>
    <lineage>
        <taxon>Eukaryota</taxon>
        <taxon>Fungi</taxon>
        <taxon>Dikarya</taxon>
        <taxon>Basidiomycota</taxon>
        <taxon>Agaricomycotina</taxon>
        <taxon>Agaricomycetes</taxon>
        <taxon>Agaricomycetidae</taxon>
        <taxon>Agaricales</taxon>
        <taxon>Marasmiineae</taxon>
        <taxon>Omphalotaceae</taxon>
        <taxon>Gymnopus</taxon>
    </lineage>
</organism>
<sequence length="370" mass="38064">MMRSAIFTALAAFPVALATSWEVSVGPNGQLIYYPEFIIADVGDTVNMIFNPKNHTVTQSSFDEPCVPLAGGFSSGFKPVASDSDPELPNFVITVNDTNPIWVHCEQTGHCGQGMVFAINPPSPETSNNTFAAFQLRAIEINGTTSGTPAISVSTPPAQTWATATATVSDATSTWVSTYTSYAGTPEPTFSPGGPVTHNITVGVNGQLAFGPANITAAIGDIVEFTFLAKNHSVVQSSFLEPCTPLADGFNLGFHLVAANTTGPSLSITVNDTAPIWGYCAQTNPVSHCGSGMVFSINAVESGPNNFAAFLGLAEATLVSPNTTSDEGTGGSGGTASASSPQKSNDALPVMKVGNAIVPLALVAIVAALL</sequence>
<dbReference type="SUPFAM" id="SSF49503">
    <property type="entry name" value="Cupredoxins"/>
    <property type="match status" value="2"/>
</dbReference>
<dbReference type="OrthoDB" id="1921208at2759"/>
<reference evidence="3" key="1">
    <citation type="journal article" date="2019" name="Environ. Microbiol.">
        <title>Fungal ecological strategies reflected in gene transcription - a case study of two litter decomposers.</title>
        <authorList>
            <person name="Barbi F."/>
            <person name="Kohler A."/>
            <person name="Barry K."/>
            <person name="Baskaran P."/>
            <person name="Daum C."/>
            <person name="Fauchery L."/>
            <person name="Ihrmark K."/>
            <person name="Kuo A."/>
            <person name="LaButti K."/>
            <person name="Lipzen A."/>
            <person name="Morin E."/>
            <person name="Grigoriev I.V."/>
            <person name="Henrissat B."/>
            <person name="Lindahl B."/>
            <person name="Martin F."/>
        </authorList>
    </citation>
    <scope>NUCLEOTIDE SEQUENCE</scope>
    <source>
        <strain evidence="3">JB14</strain>
    </source>
</reference>
<accession>A0A6A4IMT2</accession>
<dbReference type="Proteomes" id="UP000799118">
    <property type="component" value="Unassembled WGS sequence"/>
</dbReference>
<dbReference type="CDD" id="cd00920">
    <property type="entry name" value="Cupredoxin"/>
    <property type="match status" value="2"/>
</dbReference>
<gene>
    <name evidence="3" type="ORF">BT96DRAFT_931119</name>
</gene>
<proteinExistence type="predicted"/>
<dbReference type="EMBL" id="ML769385">
    <property type="protein sequence ID" value="KAE9410338.1"/>
    <property type="molecule type" value="Genomic_DNA"/>
</dbReference>
<keyword evidence="2" id="KW-0732">Signal</keyword>
<evidence type="ECO:0000313" key="3">
    <source>
        <dbReference type="EMBL" id="KAE9410338.1"/>
    </source>
</evidence>
<dbReference type="PANTHER" id="PTHR34883:SF15">
    <property type="entry name" value="EXTRACELLULAR SERINE-RICH PROTEIN"/>
    <property type="match status" value="1"/>
</dbReference>